<keyword evidence="4" id="KW-1185">Reference proteome</keyword>
<dbReference type="Gene3D" id="1.10.150.130">
    <property type="match status" value="1"/>
</dbReference>
<name>A0ABU3CXM1_9FLAO</name>
<evidence type="ECO:0000313" key="4">
    <source>
        <dbReference type="Proteomes" id="UP001248819"/>
    </source>
</evidence>
<keyword evidence="1" id="KW-0238">DNA-binding</keyword>
<dbReference type="InterPro" id="IPR025269">
    <property type="entry name" value="SAM-like_dom"/>
</dbReference>
<protein>
    <submittedName>
        <fullName evidence="3">Phage integrase SAM-like domain-containing protein</fullName>
    </submittedName>
</protein>
<proteinExistence type="predicted"/>
<dbReference type="Proteomes" id="UP001248819">
    <property type="component" value="Unassembled WGS sequence"/>
</dbReference>
<dbReference type="InterPro" id="IPR036909">
    <property type="entry name" value="Cyt_c-like_dom_sf"/>
</dbReference>
<dbReference type="SUPFAM" id="SSF46626">
    <property type="entry name" value="Cytochrome c"/>
    <property type="match status" value="1"/>
</dbReference>
<evidence type="ECO:0000256" key="1">
    <source>
        <dbReference type="ARBA" id="ARBA00023125"/>
    </source>
</evidence>
<evidence type="ECO:0000259" key="2">
    <source>
        <dbReference type="Pfam" id="PF13102"/>
    </source>
</evidence>
<dbReference type="RefSeq" id="WP_311485253.1">
    <property type="nucleotide sequence ID" value="NZ_JAVRHP010000082.1"/>
</dbReference>
<gene>
    <name evidence="3" type="ORF">RM529_13220</name>
</gene>
<dbReference type="InterPro" id="IPR010998">
    <property type="entry name" value="Integrase_recombinase_N"/>
</dbReference>
<comment type="caution">
    <text evidence="3">The sequence shown here is derived from an EMBL/GenBank/DDBJ whole genome shotgun (WGS) entry which is preliminary data.</text>
</comment>
<sequence length="157" mass="18580">MIKAVYLGEDENSKTLQNLIDYHSGKIEKTLASGTNKNFKITDGYLFKFLIKERKTSDIYLRELDYRFLCDFENYLIFCYPKDHSKAMSHNTAMKHIQRLRKMVTQVYRKNSPSSMPDMRNLLTEREIRDLVSYLATLKEDEMNAGKLQEEFFTHGE</sequence>
<accession>A0ABU3CXM1</accession>
<reference evidence="3 4" key="1">
    <citation type="submission" date="2023-09" db="EMBL/GenBank/DDBJ databases">
        <authorList>
            <person name="Rey-Velasco X."/>
        </authorList>
    </citation>
    <scope>NUCLEOTIDE SEQUENCE [LARGE SCALE GENOMIC DNA]</scope>
    <source>
        <strain evidence="3 4">F297</strain>
    </source>
</reference>
<evidence type="ECO:0000313" key="3">
    <source>
        <dbReference type="EMBL" id="MDT0651113.1"/>
    </source>
</evidence>
<organism evidence="3 4">
    <name type="scientific">Autumnicola edwardsiae</name>
    <dbReference type="NCBI Taxonomy" id="3075594"/>
    <lineage>
        <taxon>Bacteria</taxon>
        <taxon>Pseudomonadati</taxon>
        <taxon>Bacteroidota</taxon>
        <taxon>Flavobacteriia</taxon>
        <taxon>Flavobacteriales</taxon>
        <taxon>Flavobacteriaceae</taxon>
        <taxon>Autumnicola</taxon>
    </lineage>
</organism>
<dbReference type="Pfam" id="PF13102">
    <property type="entry name" value="Phage_int_SAM_5"/>
    <property type="match status" value="1"/>
</dbReference>
<feature type="domain" description="Phage integrase SAM-like" evidence="2">
    <location>
        <begin position="16"/>
        <end position="110"/>
    </location>
</feature>
<dbReference type="EMBL" id="JAVRHP010000082">
    <property type="protein sequence ID" value="MDT0651113.1"/>
    <property type="molecule type" value="Genomic_DNA"/>
</dbReference>